<dbReference type="GO" id="GO:0005829">
    <property type="term" value="C:cytosol"/>
    <property type="evidence" value="ECO:0007669"/>
    <property type="project" value="TreeGrafter"/>
</dbReference>
<dbReference type="InterPro" id="IPR036291">
    <property type="entry name" value="NAD(P)-bd_dom_sf"/>
</dbReference>
<dbReference type="Pfam" id="PF00107">
    <property type="entry name" value="ADH_zinc_N"/>
    <property type="match status" value="1"/>
</dbReference>
<dbReference type="SUPFAM" id="SSF50129">
    <property type="entry name" value="GroES-like"/>
    <property type="match status" value="1"/>
</dbReference>
<dbReference type="CDD" id="cd05286">
    <property type="entry name" value="QOR2"/>
    <property type="match status" value="1"/>
</dbReference>
<dbReference type="InterPro" id="IPR013154">
    <property type="entry name" value="ADH-like_N"/>
</dbReference>
<dbReference type="Gene3D" id="3.90.180.10">
    <property type="entry name" value="Medium-chain alcohol dehydrogenases, catalytic domain"/>
    <property type="match status" value="1"/>
</dbReference>
<organism evidence="3 4">
    <name type="scientific">Dichomitus squalens</name>
    <dbReference type="NCBI Taxonomy" id="114155"/>
    <lineage>
        <taxon>Eukaryota</taxon>
        <taxon>Fungi</taxon>
        <taxon>Dikarya</taxon>
        <taxon>Basidiomycota</taxon>
        <taxon>Agaricomycotina</taxon>
        <taxon>Agaricomycetes</taxon>
        <taxon>Polyporales</taxon>
        <taxon>Polyporaceae</taxon>
        <taxon>Dichomitus</taxon>
    </lineage>
</organism>
<dbReference type="InterPro" id="IPR013149">
    <property type="entry name" value="ADH-like_C"/>
</dbReference>
<dbReference type="SUPFAM" id="SSF51735">
    <property type="entry name" value="NAD(P)-binding Rossmann-fold domains"/>
    <property type="match status" value="1"/>
</dbReference>
<dbReference type="PANTHER" id="PTHR48106:SF13">
    <property type="entry name" value="QUINONE OXIDOREDUCTASE-RELATED"/>
    <property type="match status" value="1"/>
</dbReference>
<reference evidence="3 4" key="1">
    <citation type="submission" date="2019-01" db="EMBL/GenBank/DDBJ databases">
        <title>Draft genome sequences of three monokaryotic isolates of the white-rot basidiomycete fungus Dichomitus squalens.</title>
        <authorList>
            <consortium name="DOE Joint Genome Institute"/>
            <person name="Lopez S.C."/>
            <person name="Andreopoulos B."/>
            <person name="Pangilinan J."/>
            <person name="Lipzen A."/>
            <person name="Riley R."/>
            <person name="Ahrendt S."/>
            <person name="Ng V."/>
            <person name="Barry K."/>
            <person name="Daum C."/>
            <person name="Grigoriev I.V."/>
            <person name="Hilden K.S."/>
            <person name="Makela M.R."/>
            <person name="de Vries R.P."/>
        </authorList>
    </citation>
    <scope>NUCLEOTIDE SEQUENCE [LARGE SCALE GENOMIC DNA]</scope>
    <source>
        <strain evidence="3 4">CBS 464.89</strain>
    </source>
</reference>
<dbReference type="PANTHER" id="PTHR48106">
    <property type="entry name" value="QUINONE OXIDOREDUCTASE PIG3-RELATED"/>
    <property type="match status" value="1"/>
</dbReference>
<proteinExistence type="predicted"/>
<evidence type="ECO:0000256" key="1">
    <source>
        <dbReference type="ARBA" id="ARBA00022857"/>
    </source>
</evidence>
<dbReference type="GO" id="GO:0035925">
    <property type="term" value="F:mRNA 3'-UTR AU-rich region binding"/>
    <property type="evidence" value="ECO:0007669"/>
    <property type="project" value="TreeGrafter"/>
</dbReference>
<dbReference type="Gene3D" id="3.40.50.720">
    <property type="entry name" value="NAD(P)-binding Rossmann-like Domain"/>
    <property type="match status" value="1"/>
</dbReference>
<protein>
    <submittedName>
        <fullName evidence="3">NAD(P)-binding protein</fullName>
    </submittedName>
</protein>
<keyword evidence="1" id="KW-0521">NADP</keyword>
<dbReference type="InterPro" id="IPR011032">
    <property type="entry name" value="GroES-like_sf"/>
</dbReference>
<dbReference type="Pfam" id="PF08240">
    <property type="entry name" value="ADH_N"/>
    <property type="match status" value="1"/>
</dbReference>
<sequence length="349" mass="37465">MPLPTKMTAVGISKTGNSPDVIEEFQFPVPTPGPNQILIKVEWAGVNWSDAQKRRGVWPLALPPFPFALGVECAGTIVSVPTDDEVLKDEEYKVRSLNIGSRVVSFGMAFPNGPMSEYFVTTWDTVYPLPDEISGRTAIATLTPGCTALPLATEAYNVQAGDYVLVHTVAGSVGLFFAQLNKSRGGIVIGTTSTPEKAAIAKANGADHVIIYKTENVAQRVLEITGGLGVHAIFDGVGKDTFQTNLACIRTKGTIVWLGFASGLVEPFAPHITAMKAAKYVFASAAAYFADRKAGREYVAEVFRLVTNGVFKPVVHKEYPLSAEGVREAERELWEGKTAGKCLVKVAAE</sequence>
<keyword evidence="2" id="KW-0560">Oxidoreductase</keyword>
<dbReference type="GO" id="GO:0003960">
    <property type="term" value="F:quinone reductase (NADPH) activity"/>
    <property type="evidence" value="ECO:0007669"/>
    <property type="project" value="InterPro"/>
</dbReference>
<evidence type="ECO:0000313" key="3">
    <source>
        <dbReference type="EMBL" id="TBU51783.1"/>
    </source>
</evidence>
<dbReference type="InterPro" id="IPR020843">
    <property type="entry name" value="ER"/>
</dbReference>
<dbReference type="InterPro" id="IPR047618">
    <property type="entry name" value="QOR-like"/>
</dbReference>
<evidence type="ECO:0000313" key="4">
    <source>
        <dbReference type="Proteomes" id="UP000292082"/>
    </source>
</evidence>
<dbReference type="SMART" id="SM00829">
    <property type="entry name" value="PKS_ER"/>
    <property type="match status" value="1"/>
</dbReference>
<name>A0A4V2K6C5_9APHY</name>
<dbReference type="AlphaFoldDB" id="A0A4V2K6C5"/>
<dbReference type="GO" id="GO:0070402">
    <property type="term" value="F:NADPH binding"/>
    <property type="evidence" value="ECO:0007669"/>
    <property type="project" value="TreeGrafter"/>
</dbReference>
<accession>A0A4V2K6C5</accession>
<dbReference type="EMBL" id="ML145285">
    <property type="protein sequence ID" value="TBU51783.1"/>
    <property type="molecule type" value="Genomic_DNA"/>
</dbReference>
<dbReference type="STRING" id="114155.A0A4V2K6C5"/>
<gene>
    <name evidence="3" type="ORF">BD310DRAFT_953083</name>
</gene>
<evidence type="ECO:0000256" key="2">
    <source>
        <dbReference type="ARBA" id="ARBA00023002"/>
    </source>
</evidence>
<dbReference type="Proteomes" id="UP000292082">
    <property type="component" value="Unassembled WGS sequence"/>
</dbReference>
<keyword evidence="4" id="KW-1185">Reference proteome</keyword>